<dbReference type="SUPFAM" id="SSF143120">
    <property type="entry name" value="YefM-like"/>
    <property type="match status" value="1"/>
</dbReference>
<dbReference type="Proteomes" id="UP000568877">
    <property type="component" value="Unassembled WGS sequence"/>
</dbReference>
<dbReference type="EMBL" id="BLSB01000017">
    <property type="protein sequence ID" value="GFP34691.1"/>
    <property type="molecule type" value="Genomic_DNA"/>
</dbReference>
<evidence type="ECO:0000313" key="8">
    <source>
        <dbReference type="Proteomes" id="UP000543224"/>
    </source>
</evidence>
<dbReference type="InterPro" id="IPR006442">
    <property type="entry name" value="Antitoxin_Phd/YefM"/>
</dbReference>
<evidence type="ECO:0000256" key="1">
    <source>
        <dbReference type="ARBA" id="ARBA00009981"/>
    </source>
</evidence>
<gene>
    <name evidence="3" type="ORF">HKBW3S06_00665</name>
    <name evidence="4" type="ORF">HKBW3S25_00845</name>
    <name evidence="5" type="ORF">HKBW3S33_00428</name>
    <name evidence="6" type="ORF">HKBW3S42_00589</name>
    <name evidence="7" type="ORF">HKBW3S43_00483</name>
</gene>
<dbReference type="EMBL" id="BLRY01000012">
    <property type="protein sequence ID" value="GFP27015.1"/>
    <property type="molecule type" value="Genomic_DNA"/>
</dbReference>
<dbReference type="Gene3D" id="3.40.1620.10">
    <property type="entry name" value="YefM-like domain"/>
    <property type="match status" value="1"/>
</dbReference>
<evidence type="ECO:0000313" key="4">
    <source>
        <dbReference type="EMBL" id="GFP25373.1"/>
    </source>
</evidence>
<dbReference type="Proteomes" id="UP000576480">
    <property type="component" value="Unassembled WGS sequence"/>
</dbReference>
<proteinExistence type="inferred from homology"/>
<comment type="caution">
    <text evidence="5">The sequence shown here is derived from an EMBL/GenBank/DDBJ whole genome shotgun (WGS) entry which is preliminary data.</text>
</comment>
<dbReference type="EMBL" id="BLRX01000078">
    <property type="protein sequence ID" value="GFP25373.1"/>
    <property type="molecule type" value="Genomic_DNA"/>
</dbReference>
<evidence type="ECO:0000313" key="10">
    <source>
        <dbReference type="Proteomes" id="UP000576480"/>
    </source>
</evidence>
<comment type="function">
    <text evidence="2">Antitoxin component of a type II toxin-antitoxin (TA) system.</text>
</comment>
<dbReference type="InterPro" id="IPR036165">
    <property type="entry name" value="YefM-like_sf"/>
</dbReference>
<evidence type="ECO:0000313" key="9">
    <source>
        <dbReference type="Proteomes" id="UP000568877"/>
    </source>
</evidence>
<sequence length="98" mass="11797">MRKRVSTIQVRDKLGEILDQTYYRGDEFVIERKGKALAVIVPFEEYERWQLRREESFAIYDRLWEANREFTPEQVEKDVAEAVKAVREKKPGHERSRP</sequence>
<evidence type="ECO:0000313" key="5">
    <source>
        <dbReference type="EMBL" id="GFP27015.1"/>
    </source>
</evidence>
<evidence type="ECO:0000313" key="3">
    <source>
        <dbReference type="EMBL" id="GFP21438.1"/>
    </source>
</evidence>
<evidence type="ECO:0000313" key="6">
    <source>
        <dbReference type="EMBL" id="GFP32283.1"/>
    </source>
</evidence>
<evidence type="ECO:0000313" key="12">
    <source>
        <dbReference type="Proteomes" id="UP000591948"/>
    </source>
</evidence>
<dbReference type="AlphaFoldDB" id="A0A6V8P374"/>
<evidence type="ECO:0000313" key="7">
    <source>
        <dbReference type="EMBL" id="GFP34691.1"/>
    </source>
</evidence>
<dbReference type="Pfam" id="PF02604">
    <property type="entry name" value="PhdYeFM_antitox"/>
    <property type="match status" value="1"/>
</dbReference>
<dbReference type="EMBL" id="BLRV01000048">
    <property type="protein sequence ID" value="GFP21438.1"/>
    <property type="molecule type" value="Genomic_DNA"/>
</dbReference>
<protein>
    <recommendedName>
        <fullName evidence="2">Antitoxin</fullName>
    </recommendedName>
</protein>
<dbReference type="Proteomes" id="UP000543224">
    <property type="component" value="Unassembled WGS sequence"/>
</dbReference>
<evidence type="ECO:0000313" key="11">
    <source>
        <dbReference type="Proteomes" id="UP000580051"/>
    </source>
</evidence>
<dbReference type="NCBIfam" id="TIGR01552">
    <property type="entry name" value="phd_fam"/>
    <property type="match status" value="1"/>
</dbReference>
<dbReference type="RefSeq" id="WP_176226570.1">
    <property type="nucleotide sequence ID" value="NZ_BLRV01000048.1"/>
</dbReference>
<dbReference type="EMBL" id="BLSA01000052">
    <property type="protein sequence ID" value="GFP32283.1"/>
    <property type="molecule type" value="Genomic_DNA"/>
</dbReference>
<accession>A0A6V8P374</accession>
<name>A0A6V8P374_9ACTN</name>
<dbReference type="Proteomes" id="UP000580051">
    <property type="component" value="Unassembled WGS sequence"/>
</dbReference>
<comment type="similarity">
    <text evidence="1 2">Belongs to the phD/YefM antitoxin family.</text>
</comment>
<reference evidence="8 9" key="1">
    <citation type="journal article" date="2020" name="Front. Microbiol.">
        <title>Single-cell genomics of novel Actinobacteria with the Wood-Ljungdahl pathway discovered in a serpentinizing system.</title>
        <authorList>
            <person name="Merino N."/>
            <person name="Kawai M."/>
            <person name="Boyd E.S."/>
            <person name="Colman D.R."/>
            <person name="McGlynn S.E."/>
            <person name="Nealson K.H."/>
            <person name="Kurokawa K."/>
            <person name="Hongoh Y."/>
        </authorList>
    </citation>
    <scope>NUCLEOTIDE SEQUENCE [LARGE SCALE GENOMIC DNA]</scope>
    <source>
        <strain evidence="3 11">S06</strain>
        <strain evidence="4 8">S25</strain>
        <strain evidence="5 12">S33</strain>
        <strain evidence="6 9">S42</strain>
        <strain evidence="7 10">S43</strain>
    </source>
</reference>
<dbReference type="Proteomes" id="UP000591948">
    <property type="component" value="Unassembled WGS sequence"/>
</dbReference>
<keyword evidence="12" id="KW-1185">Reference proteome</keyword>
<evidence type="ECO:0000256" key="2">
    <source>
        <dbReference type="RuleBase" id="RU362080"/>
    </source>
</evidence>
<organism evidence="5 12">
    <name type="scientific">Candidatus Hakubella thermalkaliphila</name>
    <dbReference type="NCBI Taxonomy" id="2754717"/>
    <lineage>
        <taxon>Bacteria</taxon>
        <taxon>Bacillati</taxon>
        <taxon>Actinomycetota</taxon>
        <taxon>Actinomycetota incertae sedis</taxon>
        <taxon>Candidatus Hakubellales</taxon>
        <taxon>Candidatus Hakubellaceae</taxon>
        <taxon>Candidatus Hakubella</taxon>
    </lineage>
</organism>